<dbReference type="Proteomes" id="UP000199467">
    <property type="component" value="Unassembled WGS sequence"/>
</dbReference>
<dbReference type="Gene3D" id="3.40.1350.10">
    <property type="match status" value="1"/>
</dbReference>
<proteinExistence type="predicted"/>
<gene>
    <name evidence="3" type="ORF">SAMN05216576_107230</name>
</gene>
<dbReference type="EMBL" id="FMZQ01000007">
    <property type="protein sequence ID" value="SDC86762.1"/>
    <property type="molecule type" value="Genomic_DNA"/>
</dbReference>
<dbReference type="GO" id="GO:0009307">
    <property type="term" value="P:DNA restriction-modification system"/>
    <property type="evidence" value="ECO:0007669"/>
    <property type="project" value="InterPro"/>
</dbReference>
<dbReference type="InterPro" id="IPR011856">
    <property type="entry name" value="tRNA_endonuc-like_dom_sf"/>
</dbReference>
<name>A0A1G6Q2T8_9GAMM</name>
<dbReference type="InterPro" id="IPR007560">
    <property type="entry name" value="Restrct_endonuc_IV_Mrr"/>
</dbReference>
<dbReference type="GO" id="GO:0003677">
    <property type="term" value="F:DNA binding"/>
    <property type="evidence" value="ECO:0007669"/>
    <property type="project" value="InterPro"/>
</dbReference>
<keyword evidence="1" id="KW-0472">Membrane</keyword>
<feature type="domain" description="Restriction endonuclease type IV Mrr" evidence="2">
    <location>
        <begin position="107"/>
        <end position="216"/>
    </location>
</feature>
<dbReference type="Pfam" id="PF04471">
    <property type="entry name" value="Mrr_cat"/>
    <property type="match status" value="1"/>
</dbReference>
<dbReference type="SUPFAM" id="SSF52980">
    <property type="entry name" value="Restriction endonuclease-like"/>
    <property type="match status" value="1"/>
</dbReference>
<organism evidence="3 4">
    <name type="scientific">Ectopseudomonas chengduensis</name>
    <dbReference type="NCBI Taxonomy" id="489632"/>
    <lineage>
        <taxon>Bacteria</taxon>
        <taxon>Pseudomonadati</taxon>
        <taxon>Pseudomonadota</taxon>
        <taxon>Gammaproteobacteria</taxon>
        <taxon>Pseudomonadales</taxon>
        <taxon>Pseudomonadaceae</taxon>
        <taxon>Ectopseudomonas</taxon>
    </lineage>
</organism>
<accession>A0A1G6Q2T8</accession>
<keyword evidence="1" id="KW-0812">Transmembrane</keyword>
<evidence type="ECO:0000313" key="3">
    <source>
        <dbReference type="EMBL" id="SDC86762.1"/>
    </source>
</evidence>
<dbReference type="PANTHER" id="PTHR30015">
    <property type="entry name" value="MRR RESTRICTION SYSTEM PROTEIN"/>
    <property type="match status" value="1"/>
</dbReference>
<evidence type="ECO:0000256" key="1">
    <source>
        <dbReference type="SAM" id="Phobius"/>
    </source>
</evidence>
<dbReference type="SUPFAM" id="SSF57783">
    <property type="entry name" value="Zinc beta-ribbon"/>
    <property type="match status" value="1"/>
</dbReference>
<dbReference type="GO" id="GO:0015666">
    <property type="term" value="F:restriction endodeoxyribonuclease activity"/>
    <property type="evidence" value="ECO:0007669"/>
    <property type="project" value="TreeGrafter"/>
</dbReference>
<evidence type="ECO:0000259" key="2">
    <source>
        <dbReference type="Pfam" id="PF04471"/>
    </source>
</evidence>
<sequence length="277" mass="30335">MARRGGSFLDALFNLSVKMPWWLSLVFAFSTYLICRHLAGGEVGALSHLGHGGYAGQQIVIIFAMFAQYVLPAVFVLGSVVSLLKRTRRARLFTSVARSAVPSKALESITWQQFEQVIGEAFRRQGYRVDETSNGADGGVDLVLFRDGEKALVQCKQWKSVKVSVNVVRELFGVMAAEGASWGFVVTSGEFTKDAKAFARGRNVRLIDGAVIGQWMAENRLPPPAPEEAIVTTALQIVRCPRCGGVMQTKEAKKGHSAGKLFWSCAHFPRCRGARPL</sequence>
<feature type="transmembrane region" description="Helical" evidence="1">
    <location>
        <begin position="21"/>
        <end position="39"/>
    </location>
</feature>
<dbReference type="AlphaFoldDB" id="A0A1G6Q2T8"/>
<dbReference type="Gene3D" id="3.30.65.10">
    <property type="entry name" value="Bacterial Topoisomerase I, domain 1"/>
    <property type="match status" value="1"/>
</dbReference>
<dbReference type="PANTHER" id="PTHR30015:SF7">
    <property type="entry name" value="TYPE IV METHYL-DIRECTED RESTRICTION ENZYME ECOKMRR"/>
    <property type="match status" value="1"/>
</dbReference>
<keyword evidence="4" id="KW-1185">Reference proteome</keyword>
<feature type="transmembrane region" description="Helical" evidence="1">
    <location>
        <begin position="59"/>
        <end position="84"/>
    </location>
</feature>
<evidence type="ECO:0000313" key="4">
    <source>
        <dbReference type="Proteomes" id="UP000199467"/>
    </source>
</evidence>
<reference evidence="4" key="1">
    <citation type="submission" date="2016-10" db="EMBL/GenBank/DDBJ databases">
        <authorList>
            <person name="Varghese N."/>
            <person name="Submissions S."/>
        </authorList>
    </citation>
    <scope>NUCLEOTIDE SEQUENCE [LARGE SCALE GENOMIC DNA]</scope>
    <source>
        <strain evidence="4">DSM 26382</strain>
    </source>
</reference>
<dbReference type="InterPro" id="IPR052906">
    <property type="entry name" value="Type_IV_Methyl-Rstrct_Enzyme"/>
</dbReference>
<protein>
    <submittedName>
        <fullName evidence="3">Restriction system protein</fullName>
    </submittedName>
</protein>
<dbReference type="InterPro" id="IPR011335">
    <property type="entry name" value="Restrct_endonuc-II-like"/>
</dbReference>
<keyword evidence="1" id="KW-1133">Transmembrane helix</keyword>